<dbReference type="Proteomes" id="UP000059680">
    <property type="component" value="Chromosome 7"/>
</dbReference>
<organism evidence="2 3">
    <name type="scientific">Oryza sativa subsp. japonica</name>
    <name type="common">Rice</name>
    <dbReference type="NCBI Taxonomy" id="39947"/>
    <lineage>
        <taxon>Eukaryota</taxon>
        <taxon>Viridiplantae</taxon>
        <taxon>Streptophyta</taxon>
        <taxon>Embryophyta</taxon>
        <taxon>Tracheophyta</taxon>
        <taxon>Spermatophyta</taxon>
        <taxon>Magnoliopsida</taxon>
        <taxon>Liliopsida</taxon>
        <taxon>Poales</taxon>
        <taxon>Poaceae</taxon>
        <taxon>BOP clade</taxon>
        <taxon>Oryzoideae</taxon>
        <taxon>Oryzeae</taxon>
        <taxon>Oryzinae</taxon>
        <taxon>Oryza</taxon>
        <taxon>Oryza sativa</taxon>
    </lineage>
</organism>
<evidence type="ECO:0000313" key="2">
    <source>
        <dbReference type="EMBL" id="BAT00673.1"/>
    </source>
</evidence>
<reference evidence="3" key="1">
    <citation type="journal article" date="2005" name="Nature">
        <title>The map-based sequence of the rice genome.</title>
        <authorList>
            <consortium name="International rice genome sequencing project (IRGSP)"/>
            <person name="Matsumoto T."/>
            <person name="Wu J."/>
            <person name="Kanamori H."/>
            <person name="Katayose Y."/>
            <person name="Fujisawa M."/>
            <person name="Namiki N."/>
            <person name="Mizuno H."/>
            <person name="Yamamoto K."/>
            <person name="Antonio B.A."/>
            <person name="Baba T."/>
            <person name="Sakata K."/>
            <person name="Nagamura Y."/>
            <person name="Aoki H."/>
            <person name="Arikawa K."/>
            <person name="Arita K."/>
            <person name="Bito T."/>
            <person name="Chiden Y."/>
            <person name="Fujitsuka N."/>
            <person name="Fukunaka R."/>
            <person name="Hamada M."/>
            <person name="Harada C."/>
            <person name="Hayashi A."/>
            <person name="Hijishita S."/>
            <person name="Honda M."/>
            <person name="Hosokawa S."/>
            <person name="Ichikawa Y."/>
            <person name="Idonuma A."/>
            <person name="Iijima M."/>
            <person name="Ikeda M."/>
            <person name="Ikeno M."/>
            <person name="Ito K."/>
            <person name="Ito S."/>
            <person name="Ito T."/>
            <person name="Ito Y."/>
            <person name="Ito Y."/>
            <person name="Iwabuchi A."/>
            <person name="Kamiya K."/>
            <person name="Karasawa W."/>
            <person name="Kurita K."/>
            <person name="Katagiri S."/>
            <person name="Kikuta A."/>
            <person name="Kobayashi H."/>
            <person name="Kobayashi N."/>
            <person name="Machita K."/>
            <person name="Maehara T."/>
            <person name="Masukawa M."/>
            <person name="Mizubayashi T."/>
            <person name="Mukai Y."/>
            <person name="Nagasaki H."/>
            <person name="Nagata Y."/>
            <person name="Naito S."/>
            <person name="Nakashima M."/>
            <person name="Nakama Y."/>
            <person name="Nakamichi Y."/>
            <person name="Nakamura M."/>
            <person name="Meguro A."/>
            <person name="Negishi M."/>
            <person name="Ohta I."/>
            <person name="Ohta T."/>
            <person name="Okamoto M."/>
            <person name="Ono N."/>
            <person name="Saji S."/>
            <person name="Sakaguchi M."/>
            <person name="Sakai K."/>
            <person name="Shibata M."/>
            <person name="Shimokawa T."/>
            <person name="Song J."/>
            <person name="Takazaki Y."/>
            <person name="Terasawa K."/>
            <person name="Tsugane M."/>
            <person name="Tsuji K."/>
            <person name="Ueda S."/>
            <person name="Waki K."/>
            <person name="Yamagata H."/>
            <person name="Yamamoto M."/>
            <person name="Yamamoto S."/>
            <person name="Yamane H."/>
            <person name="Yoshiki S."/>
            <person name="Yoshihara R."/>
            <person name="Yukawa K."/>
            <person name="Zhong H."/>
            <person name="Yano M."/>
            <person name="Yuan Q."/>
            <person name="Ouyang S."/>
            <person name="Liu J."/>
            <person name="Jones K.M."/>
            <person name="Gansberger K."/>
            <person name="Moffat K."/>
            <person name="Hill J."/>
            <person name="Bera J."/>
            <person name="Fadrosh D."/>
            <person name="Jin S."/>
            <person name="Johri S."/>
            <person name="Kim M."/>
            <person name="Overton L."/>
            <person name="Reardon M."/>
            <person name="Tsitrin T."/>
            <person name="Vuong H."/>
            <person name="Weaver B."/>
            <person name="Ciecko A."/>
            <person name="Tallon L."/>
            <person name="Jackson J."/>
            <person name="Pai G."/>
            <person name="Aken S.V."/>
            <person name="Utterback T."/>
            <person name="Reidmuller S."/>
            <person name="Feldblyum T."/>
            <person name="Hsiao J."/>
            <person name="Zismann V."/>
            <person name="Iobst S."/>
            <person name="de Vazeille A.R."/>
            <person name="Buell C.R."/>
            <person name="Ying K."/>
            <person name="Li Y."/>
            <person name="Lu T."/>
            <person name="Huang Y."/>
            <person name="Zhao Q."/>
            <person name="Feng Q."/>
            <person name="Zhang L."/>
            <person name="Zhu J."/>
            <person name="Weng Q."/>
            <person name="Mu J."/>
            <person name="Lu Y."/>
            <person name="Fan D."/>
            <person name="Liu Y."/>
            <person name="Guan J."/>
            <person name="Zhang Y."/>
            <person name="Yu S."/>
            <person name="Liu X."/>
            <person name="Zhang Y."/>
            <person name="Hong G."/>
            <person name="Han B."/>
            <person name="Choisne N."/>
            <person name="Demange N."/>
            <person name="Orjeda G."/>
            <person name="Samain S."/>
            <person name="Cattolico L."/>
            <person name="Pelletier E."/>
            <person name="Couloux A."/>
            <person name="Segurens B."/>
            <person name="Wincker P."/>
            <person name="D'Hont A."/>
            <person name="Scarpelli C."/>
            <person name="Weissenbach J."/>
            <person name="Salanoubat M."/>
            <person name="Quetier F."/>
            <person name="Yu Y."/>
            <person name="Kim H.R."/>
            <person name="Rambo T."/>
            <person name="Currie J."/>
            <person name="Collura K."/>
            <person name="Luo M."/>
            <person name="Yang T."/>
            <person name="Ammiraju J.S.S."/>
            <person name="Engler F."/>
            <person name="Soderlund C."/>
            <person name="Wing R.A."/>
            <person name="Palmer L.E."/>
            <person name="de la Bastide M."/>
            <person name="Spiegel L."/>
            <person name="Nascimento L."/>
            <person name="Zutavern T."/>
            <person name="O'Shaughnessy A."/>
            <person name="Dike S."/>
            <person name="Dedhia N."/>
            <person name="Preston R."/>
            <person name="Balija V."/>
            <person name="McCombie W.R."/>
            <person name="Chow T."/>
            <person name="Chen H."/>
            <person name="Chung M."/>
            <person name="Chen C."/>
            <person name="Shaw J."/>
            <person name="Wu H."/>
            <person name="Hsiao K."/>
            <person name="Chao Y."/>
            <person name="Chu M."/>
            <person name="Cheng C."/>
            <person name="Hour A."/>
            <person name="Lee P."/>
            <person name="Lin S."/>
            <person name="Lin Y."/>
            <person name="Liou J."/>
            <person name="Liu S."/>
            <person name="Hsing Y."/>
            <person name="Raghuvanshi S."/>
            <person name="Mohanty A."/>
            <person name="Bharti A.K."/>
            <person name="Gaur A."/>
            <person name="Gupta V."/>
            <person name="Kumar D."/>
            <person name="Ravi V."/>
            <person name="Vij S."/>
            <person name="Kapur A."/>
            <person name="Khurana P."/>
            <person name="Khurana P."/>
            <person name="Khurana J.P."/>
            <person name="Tyagi A.K."/>
            <person name="Gaikwad K."/>
            <person name="Singh A."/>
            <person name="Dalal V."/>
            <person name="Srivastava S."/>
            <person name="Dixit A."/>
            <person name="Pal A.K."/>
            <person name="Ghazi I.A."/>
            <person name="Yadav M."/>
            <person name="Pandit A."/>
            <person name="Bhargava A."/>
            <person name="Sureshbabu K."/>
            <person name="Batra K."/>
            <person name="Sharma T.R."/>
            <person name="Mohapatra T."/>
            <person name="Singh N.K."/>
            <person name="Messing J."/>
            <person name="Nelson A.B."/>
            <person name="Fuks G."/>
            <person name="Kavchok S."/>
            <person name="Keizer G."/>
            <person name="Linton E."/>
            <person name="Llaca V."/>
            <person name="Song R."/>
            <person name="Tanyolac B."/>
            <person name="Young S."/>
            <person name="Ho-Il K."/>
            <person name="Hahn J.H."/>
            <person name="Sangsakoo G."/>
            <person name="Vanavichit A."/>
            <person name="de Mattos Luiz.A.T."/>
            <person name="Zimmer P.D."/>
            <person name="Malone G."/>
            <person name="Dellagostin O."/>
            <person name="de Oliveira A.C."/>
            <person name="Bevan M."/>
            <person name="Bancroft I."/>
            <person name="Minx P."/>
            <person name="Cordum H."/>
            <person name="Wilson R."/>
            <person name="Cheng Z."/>
            <person name="Jin W."/>
            <person name="Jiang J."/>
            <person name="Leong S.A."/>
            <person name="Iwama H."/>
            <person name="Gojobori T."/>
            <person name="Itoh T."/>
            <person name="Niimura Y."/>
            <person name="Fujii Y."/>
            <person name="Habara T."/>
            <person name="Sakai H."/>
            <person name="Sato Y."/>
            <person name="Wilson G."/>
            <person name="Kumar K."/>
            <person name="McCouch S."/>
            <person name="Juretic N."/>
            <person name="Hoen D."/>
            <person name="Wright S."/>
            <person name="Bruskiewich R."/>
            <person name="Bureau T."/>
            <person name="Miyao A."/>
            <person name="Hirochika H."/>
            <person name="Nishikawa T."/>
            <person name="Kadowaki K."/>
            <person name="Sugiura M."/>
            <person name="Burr B."/>
            <person name="Sasaki T."/>
        </authorList>
    </citation>
    <scope>NUCLEOTIDE SEQUENCE [LARGE SCALE GENOMIC DNA]</scope>
    <source>
        <strain evidence="3">cv. Nipponbare</strain>
    </source>
</reference>
<dbReference type="InParanoid" id="A0A0P0X4B9"/>
<name>A0A0P0X4B9_ORYSJ</name>
<evidence type="ECO:0000256" key="1">
    <source>
        <dbReference type="SAM" id="MobiDB-lite"/>
    </source>
</evidence>
<sequence>MSCLLCYLSGLKYAELYMTIFPVGEKAPFHQCRSMGSIHEATNQNQGRRPVVPAVATPTSIKRAGRRMSGGKEIALRSSSATCHNTRRGLQR</sequence>
<dbReference type="PaxDb" id="39947-A0A0P0X4B9"/>
<dbReference type="EMBL" id="AP014963">
    <property type="protein sequence ID" value="BAT00673.1"/>
    <property type="molecule type" value="Genomic_DNA"/>
</dbReference>
<dbReference type="AlphaFoldDB" id="A0A0P0X4B9"/>
<reference evidence="2 3" key="3">
    <citation type="journal article" date="2013" name="Rice">
        <title>Improvement of the Oryza sativa Nipponbare reference genome using next generation sequence and optical map data.</title>
        <authorList>
            <person name="Kawahara Y."/>
            <person name="de la Bastide M."/>
            <person name="Hamilton J.P."/>
            <person name="Kanamori H."/>
            <person name="McCombie W.R."/>
            <person name="Ouyang S."/>
            <person name="Schwartz D.C."/>
            <person name="Tanaka T."/>
            <person name="Wu J."/>
            <person name="Zhou S."/>
            <person name="Childs K.L."/>
            <person name="Davidson R.M."/>
            <person name="Lin H."/>
            <person name="Quesada-Ocampo L."/>
            <person name="Vaillancourt B."/>
            <person name="Sakai H."/>
            <person name="Lee S.S."/>
            <person name="Kim J."/>
            <person name="Numa H."/>
            <person name="Itoh T."/>
            <person name="Buell C.R."/>
            <person name="Matsumoto T."/>
        </authorList>
    </citation>
    <scope>NUCLEOTIDE SEQUENCE [LARGE SCALE GENOMIC DNA]</scope>
    <source>
        <strain evidence="3">cv. Nipponbare</strain>
    </source>
</reference>
<keyword evidence="3" id="KW-1185">Reference proteome</keyword>
<dbReference type="Gramene" id="Os07t0224701-01">
    <property type="protein sequence ID" value="Os07t0224701-01"/>
    <property type="gene ID" value="Os07g0224701"/>
</dbReference>
<dbReference type="OMA" id="CHNTRRG"/>
<proteinExistence type="predicted"/>
<gene>
    <name evidence="2" type="ordered locus">Os07g0224701</name>
    <name evidence="2" type="ORF">OSNPB_070224701</name>
</gene>
<accession>A0A0P0X4B9</accession>
<protein>
    <submittedName>
        <fullName evidence="2">Os07g0224701 protein</fullName>
    </submittedName>
</protein>
<feature type="region of interest" description="Disordered" evidence="1">
    <location>
        <begin position="63"/>
        <end position="92"/>
    </location>
</feature>
<evidence type="ECO:0000313" key="3">
    <source>
        <dbReference type="Proteomes" id="UP000059680"/>
    </source>
</evidence>
<reference evidence="2 3" key="2">
    <citation type="journal article" date="2013" name="Plant Cell Physiol.">
        <title>Rice Annotation Project Database (RAP-DB): an integrative and interactive database for rice genomics.</title>
        <authorList>
            <person name="Sakai H."/>
            <person name="Lee S.S."/>
            <person name="Tanaka T."/>
            <person name="Numa H."/>
            <person name="Kim J."/>
            <person name="Kawahara Y."/>
            <person name="Wakimoto H."/>
            <person name="Yang C.C."/>
            <person name="Iwamoto M."/>
            <person name="Abe T."/>
            <person name="Yamada Y."/>
            <person name="Muto A."/>
            <person name="Inokuchi H."/>
            <person name="Ikemura T."/>
            <person name="Matsumoto T."/>
            <person name="Sasaki T."/>
            <person name="Itoh T."/>
        </authorList>
    </citation>
    <scope>NUCLEOTIDE SEQUENCE [LARGE SCALE GENOMIC DNA]</scope>
    <source>
        <strain evidence="3">cv. Nipponbare</strain>
    </source>
</reference>